<gene>
    <name evidence="1" type="ORF">OXX778_LOCUS17855</name>
</gene>
<keyword evidence="2" id="KW-1185">Reference proteome</keyword>
<protein>
    <submittedName>
        <fullName evidence="1">Uncharacterized protein</fullName>
    </submittedName>
</protein>
<organism evidence="1 2">
    <name type="scientific">Brachionus calyciflorus</name>
    <dbReference type="NCBI Taxonomy" id="104777"/>
    <lineage>
        <taxon>Eukaryota</taxon>
        <taxon>Metazoa</taxon>
        <taxon>Spiralia</taxon>
        <taxon>Gnathifera</taxon>
        <taxon>Rotifera</taxon>
        <taxon>Eurotatoria</taxon>
        <taxon>Monogononta</taxon>
        <taxon>Pseudotrocha</taxon>
        <taxon>Ploima</taxon>
        <taxon>Brachionidae</taxon>
        <taxon>Brachionus</taxon>
    </lineage>
</organism>
<sequence length="137" mass="15567">MFGSQDTSIGQIFNAWIGKNISYVANAYPSNVYVLFTGQDISIKKIDITTNGLVVDTDRDKIESNIKIVSKDFYKYSRKRLHEYMTVIDCDNANNVICKNHLMTANRSYVITSNGQIKTQSYGSNNLFLDEHGRDHS</sequence>
<proteinExistence type="predicted"/>
<name>A0A814J3V7_9BILA</name>
<comment type="caution">
    <text evidence="1">The sequence shown here is derived from an EMBL/GenBank/DDBJ whole genome shotgun (WGS) entry which is preliminary data.</text>
</comment>
<reference evidence="1" key="1">
    <citation type="submission" date="2021-02" db="EMBL/GenBank/DDBJ databases">
        <authorList>
            <person name="Nowell W R."/>
        </authorList>
    </citation>
    <scope>NUCLEOTIDE SEQUENCE</scope>
    <source>
        <strain evidence="1">Ploen Becks lab</strain>
    </source>
</reference>
<evidence type="ECO:0000313" key="1">
    <source>
        <dbReference type="EMBL" id="CAF1030843.1"/>
    </source>
</evidence>
<dbReference type="Proteomes" id="UP000663879">
    <property type="component" value="Unassembled WGS sequence"/>
</dbReference>
<dbReference type="EMBL" id="CAJNOC010004703">
    <property type="protein sequence ID" value="CAF1030843.1"/>
    <property type="molecule type" value="Genomic_DNA"/>
</dbReference>
<accession>A0A814J3V7</accession>
<evidence type="ECO:0000313" key="2">
    <source>
        <dbReference type="Proteomes" id="UP000663879"/>
    </source>
</evidence>
<dbReference type="OrthoDB" id="8879188at2759"/>
<dbReference type="AlphaFoldDB" id="A0A814J3V7"/>